<organism evidence="2 3">
    <name type="scientific">Beauveria asiatica</name>
    <dbReference type="NCBI Taxonomy" id="1069075"/>
    <lineage>
        <taxon>Eukaryota</taxon>
        <taxon>Fungi</taxon>
        <taxon>Dikarya</taxon>
        <taxon>Ascomycota</taxon>
        <taxon>Pezizomycotina</taxon>
        <taxon>Sordariomycetes</taxon>
        <taxon>Hypocreomycetidae</taxon>
        <taxon>Hypocreales</taxon>
        <taxon>Cordycipitaceae</taxon>
        <taxon>Beauveria</taxon>
    </lineage>
</organism>
<name>A0AAW0RYT6_9HYPO</name>
<proteinExistence type="predicted"/>
<feature type="region of interest" description="Disordered" evidence="1">
    <location>
        <begin position="1"/>
        <end position="24"/>
    </location>
</feature>
<reference evidence="2 3" key="1">
    <citation type="submission" date="2020-02" db="EMBL/GenBank/DDBJ databases">
        <title>Comparative genomics of the hypocrealean fungal genus Beauvera.</title>
        <authorList>
            <person name="Showalter D.N."/>
            <person name="Bushley K.E."/>
            <person name="Rehner S.A."/>
        </authorList>
    </citation>
    <scope>NUCLEOTIDE SEQUENCE [LARGE SCALE GENOMIC DNA]</scope>
    <source>
        <strain evidence="2 3">ARSEF4384</strain>
    </source>
</reference>
<gene>
    <name evidence="2" type="ORF">G3M48_001649</name>
</gene>
<feature type="region of interest" description="Disordered" evidence="1">
    <location>
        <begin position="51"/>
        <end position="85"/>
    </location>
</feature>
<keyword evidence="3" id="KW-1185">Reference proteome</keyword>
<evidence type="ECO:0000313" key="3">
    <source>
        <dbReference type="Proteomes" id="UP001397290"/>
    </source>
</evidence>
<dbReference type="EMBL" id="JAAHCF010000149">
    <property type="protein sequence ID" value="KAK8147399.1"/>
    <property type="molecule type" value="Genomic_DNA"/>
</dbReference>
<feature type="compositionally biased region" description="Polar residues" evidence="1">
    <location>
        <begin position="74"/>
        <end position="85"/>
    </location>
</feature>
<sequence length="85" mass="9015">MPGSRTIPRRYRVHMSGSGSSDGTSVRFSMLLVPVRVSSGHRLPVGNFVLGPTKKSASRVSDATAHRRCHSGIPDTSSSLAPAQL</sequence>
<dbReference type="Proteomes" id="UP001397290">
    <property type="component" value="Unassembled WGS sequence"/>
</dbReference>
<evidence type="ECO:0000313" key="2">
    <source>
        <dbReference type="EMBL" id="KAK8147399.1"/>
    </source>
</evidence>
<protein>
    <submittedName>
        <fullName evidence="2">Uncharacterized protein</fullName>
    </submittedName>
</protein>
<evidence type="ECO:0000256" key="1">
    <source>
        <dbReference type="SAM" id="MobiDB-lite"/>
    </source>
</evidence>
<comment type="caution">
    <text evidence="2">The sequence shown here is derived from an EMBL/GenBank/DDBJ whole genome shotgun (WGS) entry which is preliminary data.</text>
</comment>
<accession>A0AAW0RYT6</accession>
<dbReference type="AlphaFoldDB" id="A0AAW0RYT6"/>